<reference evidence="1" key="1">
    <citation type="submission" date="2023-01" db="EMBL/GenBank/DDBJ databases">
        <title>Genome-based studies on antimicrobial resistance profiles of Riemerella anatipestifer in China, 1994 to 2021.</title>
        <authorList>
            <person name="Yang Z."/>
            <person name="Zhu D."/>
        </authorList>
    </citation>
    <scope>NUCLEOTIDE SEQUENCE</scope>
    <source>
        <strain evidence="1">RCAD1218</strain>
    </source>
</reference>
<sequence length="209" mass="24825">MAKLNIKRFKFDKDYSFDNFFIESKALFKVCKKPKRKPDYVSYKRDTDKNKIELPFVFKEFNYEFFPNETLTLDKFKSIIEELLLDKSLFSRRDFFVGFDMDAEPYLHLLAPNIEERGLNRCVLGIIEKRDDETDLTKFVVTLKIKIKSEISSRYWYGEDSSGQYVIRESDHWGQVASCVWHRTMDYNLKGKNSFVCAKSYINIKKATS</sequence>
<evidence type="ECO:0000313" key="1">
    <source>
        <dbReference type="EMBL" id="MDY3513403.1"/>
    </source>
</evidence>
<organism evidence="1 2">
    <name type="scientific">Riemerella anatipestifer</name>
    <name type="common">Moraxella anatipestifer</name>
    <dbReference type="NCBI Taxonomy" id="34085"/>
    <lineage>
        <taxon>Bacteria</taxon>
        <taxon>Pseudomonadati</taxon>
        <taxon>Bacteroidota</taxon>
        <taxon>Flavobacteriia</taxon>
        <taxon>Flavobacteriales</taxon>
        <taxon>Weeksellaceae</taxon>
        <taxon>Riemerella</taxon>
    </lineage>
</organism>
<protein>
    <submittedName>
        <fullName evidence="1">Uncharacterized protein</fullName>
    </submittedName>
</protein>
<dbReference type="EMBL" id="JAQZHK010000008">
    <property type="protein sequence ID" value="MDY3513403.1"/>
    <property type="molecule type" value="Genomic_DNA"/>
</dbReference>
<evidence type="ECO:0000313" key="2">
    <source>
        <dbReference type="Proteomes" id="UP001284033"/>
    </source>
</evidence>
<dbReference type="AlphaFoldDB" id="A0AAP6LL70"/>
<comment type="caution">
    <text evidence="1">The sequence shown here is derived from an EMBL/GenBank/DDBJ whole genome shotgun (WGS) entry which is preliminary data.</text>
</comment>
<gene>
    <name evidence="1" type="ORF">PG303_09275</name>
</gene>
<proteinExistence type="predicted"/>
<name>A0AAP6LL70_RIEAN</name>
<accession>A0AAP6LL70</accession>
<dbReference type="Proteomes" id="UP001284033">
    <property type="component" value="Unassembled WGS sequence"/>
</dbReference>
<dbReference type="RefSeq" id="WP_064968246.1">
    <property type="nucleotide sequence ID" value="NZ_JAFELT010000003.1"/>
</dbReference>